<dbReference type="SUPFAM" id="SSF55729">
    <property type="entry name" value="Acyl-CoA N-acyltransferases (Nat)"/>
    <property type="match status" value="1"/>
</dbReference>
<accession>A0A844G2G1</accession>
<dbReference type="RefSeq" id="WP_154417464.1">
    <property type="nucleotide sequence ID" value="NZ_VUNS01000005.1"/>
</dbReference>
<reference evidence="2 3" key="1">
    <citation type="submission" date="2019-08" db="EMBL/GenBank/DDBJ databases">
        <title>In-depth cultivation of the pig gut microbiome towards novel bacterial diversity and tailored functional studies.</title>
        <authorList>
            <person name="Wylensek D."/>
            <person name="Hitch T.C.A."/>
            <person name="Clavel T."/>
        </authorList>
    </citation>
    <scope>NUCLEOTIDE SEQUENCE [LARGE SCALE GENOMIC DNA]</scope>
    <source>
        <strain evidence="2 3">BBE-744-WT-12</strain>
    </source>
</reference>
<evidence type="ECO:0000313" key="2">
    <source>
        <dbReference type="EMBL" id="MST96738.1"/>
    </source>
</evidence>
<dbReference type="Pfam" id="PF13673">
    <property type="entry name" value="Acetyltransf_10"/>
    <property type="match status" value="1"/>
</dbReference>
<evidence type="ECO:0000313" key="3">
    <source>
        <dbReference type="Proteomes" id="UP000435649"/>
    </source>
</evidence>
<keyword evidence="3" id="KW-1185">Reference proteome</keyword>
<dbReference type="AlphaFoldDB" id="A0A844G2G1"/>
<sequence length="156" mass="17509">MSFEPRIRPYRPGDETAVAQVAAECFDRFIRPLYSERGVRSFAAYIYPEAVAKRQSIDCRMFVADLDGEIAGLIEMRGSGHISMLFVKPEFQNCGIATRLFERALRTAAKLDPGLAEVTVFSAPGAVEVYRHWGFVETGPKTEADGIRFFPMRLPL</sequence>
<proteinExistence type="predicted"/>
<comment type="caution">
    <text evidence="2">The sequence shown here is derived from an EMBL/GenBank/DDBJ whole genome shotgun (WGS) entry which is preliminary data.</text>
</comment>
<dbReference type="PANTHER" id="PTHR43451:SF1">
    <property type="entry name" value="ACETYLTRANSFERASE"/>
    <property type="match status" value="1"/>
</dbReference>
<dbReference type="PANTHER" id="PTHR43451">
    <property type="entry name" value="ACETYLTRANSFERASE (GNAT) FAMILY PROTEIN"/>
    <property type="match status" value="1"/>
</dbReference>
<dbReference type="InterPro" id="IPR000182">
    <property type="entry name" value="GNAT_dom"/>
</dbReference>
<dbReference type="Gene3D" id="3.40.630.30">
    <property type="match status" value="1"/>
</dbReference>
<feature type="domain" description="N-acetyltransferase" evidence="1">
    <location>
        <begin position="5"/>
        <end position="156"/>
    </location>
</feature>
<dbReference type="CDD" id="cd04301">
    <property type="entry name" value="NAT_SF"/>
    <property type="match status" value="1"/>
</dbReference>
<dbReference type="GO" id="GO:0016747">
    <property type="term" value="F:acyltransferase activity, transferring groups other than amino-acyl groups"/>
    <property type="evidence" value="ECO:0007669"/>
    <property type="project" value="InterPro"/>
</dbReference>
<dbReference type="Proteomes" id="UP000435649">
    <property type="component" value="Unassembled WGS sequence"/>
</dbReference>
<dbReference type="InterPro" id="IPR052564">
    <property type="entry name" value="N-acetyltrans/Recomb-assoc"/>
</dbReference>
<dbReference type="InterPro" id="IPR016181">
    <property type="entry name" value="Acyl_CoA_acyltransferase"/>
</dbReference>
<dbReference type="PROSITE" id="PS51186">
    <property type="entry name" value="GNAT"/>
    <property type="match status" value="1"/>
</dbReference>
<name>A0A844G2G1_9BACT</name>
<organism evidence="2 3">
    <name type="scientific">Victivallis lenta</name>
    <dbReference type="NCBI Taxonomy" id="2606640"/>
    <lineage>
        <taxon>Bacteria</taxon>
        <taxon>Pseudomonadati</taxon>
        <taxon>Lentisphaerota</taxon>
        <taxon>Lentisphaeria</taxon>
        <taxon>Victivallales</taxon>
        <taxon>Victivallaceae</taxon>
        <taxon>Victivallis</taxon>
    </lineage>
</organism>
<protein>
    <submittedName>
        <fullName evidence="2">GNAT family N-acetyltransferase</fullName>
    </submittedName>
</protein>
<dbReference type="EMBL" id="VUNS01000005">
    <property type="protein sequence ID" value="MST96738.1"/>
    <property type="molecule type" value="Genomic_DNA"/>
</dbReference>
<evidence type="ECO:0000259" key="1">
    <source>
        <dbReference type="PROSITE" id="PS51186"/>
    </source>
</evidence>
<keyword evidence="2" id="KW-0808">Transferase</keyword>
<gene>
    <name evidence="2" type="ORF">FYJ85_06730</name>
</gene>